<evidence type="ECO:0000313" key="5">
    <source>
        <dbReference type="Proteomes" id="UP001151760"/>
    </source>
</evidence>
<reference evidence="4" key="2">
    <citation type="submission" date="2022-01" db="EMBL/GenBank/DDBJ databases">
        <authorList>
            <person name="Yamashiro T."/>
            <person name="Shiraishi A."/>
            <person name="Satake H."/>
            <person name="Nakayama K."/>
        </authorList>
    </citation>
    <scope>NUCLEOTIDE SEQUENCE</scope>
</reference>
<evidence type="ECO:0000256" key="1">
    <source>
        <dbReference type="SAM" id="Coils"/>
    </source>
</evidence>
<dbReference type="EMBL" id="BQNB010015150">
    <property type="protein sequence ID" value="GJT36575.1"/>
    <property type="molecule type" value="Genomic_DNA"/>
</dbReference>
<evidence type="ECO:0000256" key="2">
    <source>
        <dbReference type="SAM" id="MobiDB-lite"/>
    </source>
</evidence>
<gene>
    <name evidence="4" type="ORF">Tco_0926994</name>
</gene>
<evidence type="ECO:0000313" key="4">
    <source>
        <dbReference type="EMBL" id="GJT36575.1"/>
    </source>
</evidence>
<proteinExistence type="predicted"/>
<protein>
    <submittedName>
        <fullName evidence="4">Reverse transcriptase domain-containing protein</fullName>
    </submittedName>
</protein>
<sequence>MKKTDSMEKLTRLYLKEVVCTHGVPLLIISDRDNRFASRFWRTLQNALGTNLNMSTAYHPETDGQSERTIQTLEDMLRACVIDFGGTWDRHLPLVELSYNNSYHASIKSAPFEALYGRNIHNTFYVSNLKKCLTDENLVIPFEEMQLDDKLHFIEEPVEIMDREVKRLKQSRIPIVKVCCNTEAVQKFYMWESGRLFHEEVSATIPEASSECGGYNRGTGRLSLMIGGCSNSISNRLLWHCMIVGSNELDVWKGFEVDCKTVMKSVGHSLYLVTIVLLLNTQIVGSAARKFRGVKVDGKEFTVTEASVRRHLQLADVDGISVLPTTKFFDQLSLMGVERATTTTTCLDAKQASGNIKRIQSTAIPNVPLPQGIGVGGSPRCQKAMRVPLLRLANVLADAAKTNVYTYTRRAVSTGSGGISTTSALMPVSTDGMVQEVNISIPLPVVVKDKGKGKMEESEDEQTKRTKLQQEQERLSHEAAEEWENIRERVKADEELSKRLHAEERNKYNEVDQARCFSQATIIDSAEVESSKRATKVEIDHEVSKRQKTNEASESVQEQLEEEEKELLQEDLQQMLMVVPVEEVYVEALQVKYPINNWEVYTKESRKYWKIIRVGNHIEAYQFFEDMLKIFDRDDLVMLWNLVKERFSSTEPTDDKERTL</sequence>
<dbReference type="Proteomes" id="UP001151760">
    <property type="component" value="Unassembled WGS sequence"/>
</dbReference>
<name>A0ABQ5DBD3_9ASTR</name>
<dbReference type="SUPFAM" id="SSF53098">
    <property type="entry name" value="Ribonuclease H-like"/>
    <property type="match status" value="1"/>
</dbReference>
<reference evidence="4" key="1">
    <citation type="journal article" date="2022" name="Int. J. Mol. Sci.">
        <title>Draft Genome of Tanacetum Coccineum: Genomic Comparison of Closely Related Tanacetum-Family Plants.</title>
        <authorList>
            <person name="Yamashiro T."/>
            <person name="Shiraishi A."/>
            <person name="Nakayama K."/>
            <person name="Satake H."/>
        </authorList>
    </citation>
    <scope>NUCLEOTIDE SEQUENCE</scope>
</reference>
<dbReference type="PANTHER" id="PTHR37984:SF5">
    <property type="entry name" value="PROTEIN NYNRIN-LIKE"/>
    <property type="match status" value="1"/>
</dbReference>
<accession>A0ABQ5DBD3</accession>
<organism evidence="4 5">
    <name type="scientific">Tanacetum coccineum</name>
    <dbReference type="NCBI Taxonomy" id="301880"/>
    <lineage>
        <taxon>Eukaryota</taxon>
        <taxon>Viridiplantae</taxon>
        <taxon>Streptophyta</taxon>
        <taxon>Embryophyta</taxon>
        <taxon>Tracheophyta</taxon>
        <taxon>Spermatophyta</taxon>
        <taxon>Magnoliopsida</taxon>
        <taxon>eudicotyledons</taxon>
        <taxon>Gunneridae</taxon>
        <taxon>Pentapetalae</taxon>
        <taxon>asterids</taxon>
        <taxon>campanulids</taxon>
        <taxon>Asterales</taxon>
        <taxon>Asteraceae</taxon>
        <taxon>Asteroideae</taxon>
        <taxon>Anthemideae</taxon>
        <taxon>Anthemidinae</taxon>
        <taxon>Tanacetum</taxon>
    </lineage>
</organism>
<evidence type="ECO:0000259" key="3">
    <source>
        <dbReference type="PROSITE" id="PS50994"/>
    </source>
</evidence>
<keyword evidence="5" id="KW-1185">Reference proteome</keyword>
<dbReference type="GO" id="GO:0003964">
    <property type="term" value="F:RNA-directed DNA polymerase activity"/>
    <property type="evidence" value="ECO:0007669"/>
    <property type="project" value="UniProtKB-KW"/>
</dbReference>
<comment type="caution">
    <text evidence="4">The sequence shown here is derived from an EMBL/GenBank/DDBJ whole genome shotgun (WGS) entry which is preliminary data.</text>
</comment>
<keyword evidence="4" id="KW-0548">Nucleotidyltransferase</keyword>
<dbReference type="PROSITE" id="PS50994">
    <property type="entry name" value="INTEGRASE"/>
    <property type="match status" value="1"/>
</dbReference>
<dbReference type="Gene3D" id="3.30.420.10">
    <property type="entry name" value="Ribonuclease H-like superfamily/Ribonuclease H"/>
    <property type="match status" value="1"/>
</dbReference>
<feature type="region of interest" description="Disordered" evidence="2">
    <location>
        <begin position="450"/>
        <end position="480"/>
    </location>
</feature>
<feature type="domain" description="Integrase catalytic" evidence="3">
    <location>
        <begin position="1"/>
        <end position="119"/>
    </location>
</feature>
<dbReference type="InterPro" id="IPR012337">
    <property type="entry name" value="RNaseH-like_sf"/>
</dbReference>
<dbReference type="InterPro" id="IPR001584">
    <property type="entry name" value="Integrase_cat-core"/>
</dbReference>
<keyword evidence="1" id="KW-0175">Coiled coil</keyword>
<dbReference type="PANTHER" id="PTHR37984">
    <property type="entry name" value="PROTEIN CBG26694"/>
    <property type="match status" value="1"/>
</dbReference>
<keyword evidence="4" id="KW-0695">RNA-directed DNA polymerase</keyword>
<feature type="coiled-coil region" evidence="1">
    <location>
        <begin position="546"/>
        <end position="573"/>
    </location>
</feature>
<dbReference type="InterPro" id="IPR050951">
    <property type="entry name" value="Retrovirus_Pol_polyprotein"/>
</dbReference>
<keyword evidence="4" id="KW-0808">Transferase</keyword>
<dbReference type="InterPro" id="IPR036397">
    <property type="entry name" value="RNaseH_sf"/>
</dbReference>